<name>A0A0M9GB57_LEPPY</name>
<dbReference type="GO" id="GO:0008374">
    <property type="term" value="F:O-acyltransferase activity"/>
    <property type="evidence" value="ECO:0007669"/>
    <property type="project" value="TreeGrafter"/>
</dbReference>
<dbReference type="InterPro" id="IPR001451">
    <property type="entry name" value="Hexapep"/>
</dbReference>
<dbReference type="PANTHER" id="PTHR23416">
    <property type="entry name" value="SIALIC ACID SYNTHASE-RELATED"/>
    <property type="match status" value="1"/>
</dbReference>
<keyword evidence="4" id="KW-1185">Reference proteome</keyword>
<proteinExistence type="inferred from homology"/>
<accession>A0A0M9GB57</accession>
<keyword evidence="2 3" id="KW-0808">Transferase</keyword>
<dbReference type="InterPro" id="IPR018357">
    <property type="entry name" value="Hexapep_transf_CS"/>
</dbReference>
<gene>
    <name evidence="3" type="ORF">ABB37_00783</name>
</gene>
<evidence type="ECO:0000313" key="3">
    <source>
        <dbReference type="EMBL" id="KPA86687.1"/>
    </source>
</evidence>
<dbReference type="RefSeq" id="XP_015665126.1">
    <property type="nucleotide sequence ID" value="XM_015797118.1"/>
</dbReference>
<dbReference type="InterPro" id="IPR011004">
    <property type="entry name" value="Trimer_LpxA-like_sf"/>
</dbReference>
<protein>
    <submittedName>
        <fullName evidence="3">Acetyltransferase (Isoleucine patch superfamily)</fullName>
    </submittedName>
</protein>
<dbReference type="PANTHER" id="PTHR23416:SF23">
    <property type="entry name" value="ACETYLTRANSFERASE C18B11.09C-RELATED"/>
    <property type="match status" value="1"/>
</dbReference>
<dbReference type="InterPro" id="IPR051159">
    <property type="entry name" value="Hexapeptide_acetyltransf"/>
</dbReference>
<sequence length="191" mass="20458">MSIFEKMLSGKSFSISPANFAPAQEVVDRCFRLLHGVNSSTSLAMARERFAELIQKPIDKSVTIFPPIQTNFGKHIFLGKNIVINHGCSFLDMGGIYIEDNVLIAPKVNLLTEGHPLDPSIRSSTLIPGKIVVKEGAWIGAASTVLPGVTVGRNSIVAAGSVVTKNVDDNTIVAGAPARVIKRIPEKPSKL</sequence>
<comment type="similarity">
    <text evidence="1">Belongs to the transferase hexapeptide repeat family.</text>
</comment>
<evidence type="ECO:0000313" key="4">
    <source>
        <dbReference type="Proteomes" id="UP000037923"/>
    </source>
</evidence>
<evidence type="ECO:0000256" key="2">
    <source>
        <dbReference type="ARBA" id="ARBA00022679"/>
    </source>
</evidence>
<dbReference type="AlphaFoldDB" id="A0A0M9GB57"/>
<dbReference type="Gene3D" id="2.160.10.10">
    <property type="entry name" value="Hexapeptide repeat proteins"/>
    <property type="match status" value="1"/>
</dbReference>
<dbReference type="SUPFAM" id="SSF51161">
    <property type="entry name" value="Trimeric LpxA-like enzymes"/>
    <property type="match status" value="1"/>
</dbReference>
<dbReference type="EMBL" id="LGTL01000001">
    <property type="protein sequence ID" value="KPA86687.1"/>
    <property type="molecule type" value="Genomic_DNA"/>
</dbReference>
<dbReference type="VEuPathDB" id="TriTrypDB:LpyrH10_01_7830"/>
<dbReference type="PROSITE" id="PS00101">
    <property type="entry name" value="HEXAPEP_TRANSFERASES"/>
    <property type="match status" value="1"/>
</dbReference>
<dbReference type="Proteomes" id="UP000037923">
    <property type="component" value="Unassembled WGS sequence"/>
</dbReference>
<dbReference type="OMA" id="GSPCRVK"/>
<dbReference type="Pfam" id="PF00132">
    <property type="entry name" value="Hexapep"/>
    <property type="match status" value="1"/>
</dbReference>
<dbReference type="OrthoDB" id="25818at2759"/>
<comment type="caution">
    <text evidence="3">The sequence shown here is derived from an EMBL/GenBank/DDBJ whole genome shotgun (WGS) entry which is preliminary data.</text>
</comment>
<reference evidence="3 4" key="1">
    <citation type="submission" date="2015-07" db="EMBL/GenBank/DDBJ databases">
        <title>High-quality genome of monoxenous trypanosomatid Leptomonas pyrrhocoris.</title>
        <authorList>
            <person name="Flegontov P."/>
            <person name="Butenko A."/>
            <person name="Firsov S."/>
            <person name="Vlcek C."/>
            <person name="Logacheva M.D."/>
            <person name="Field M."/>
            <person name="Filatov D."/>
            <person name="Flegontova O."/>
            <person name="Gerasimov E."/>
            <person name="Jackson A.P."/>
            <person name="Kelly S."/>
            <person name="Opperdoes F."/>
            <person name="O'Reilly A."/>
            <person name="Votypka J."/>
            <person name="Yurchenko V."/>
            <person name="Lukes J."/>
        </authorList>
    </citation>
    <scope>NUCLEOTIDE SEQUENCE [LARGE SCALE GENOMIC DNA]</scope>
    <source>
        <strain evidence="3">H10</strain>
    </source>
</reference>
<dbReference type="GeneID" id="26901080"/>
<evidence type="ECO:0000256" key="1">
    <source>
        <dbReference type="ARBA" id="ARBA00007274"/>
    </source>
</evidence>
<organism evidence="3 4">
    <name type="scientific">Leptomonas pyrrhocoris</name>
    <name type="common">Firebug parasite</name>
    <dbReference type="NCBI Taxonomy" id="157538"/>
    <lineage>
        <taxon>Eukaryota</taxon>
        <taxon>Discoba</taxon>
        <taxon>Euglenozoa</taxon>
        <taxon>Kinetoplastea</taxon>
        <taxon>Metakinetoplastina</taxon>
        <taxon>Trypanosomatida</taxon>
        <taxon>Trypanosomatidae</taxon>
        <taxon>Leishmaniinae</taxon>
        <taxon>Leptomonas</taxon>
    </lineage>
</organism>